<dbReference type="Proteomes" id="UP000032061">
    <property type="component" value="Unassembled WGS sequence"/>
</dbReference>
<dbReference type="AlphaFoldDB" id="A0A0D0EXZ0"/>
<evidence type="ECO:0000313" key="3">
    <source>
        <dbReference type="EMBL" id="OXA86047.1"/>
    </source>
</evidence>
<dbReference type="Proteomes" id="UP000198302">
    <property type="component" value="Unassembled WGS sequence"/>
</dbReference>
<name>A0A0D0EXZ0_9FLAO</name>
<feature type="signal peptide" evidence="1">
    <location>
        <begin position="1"/>
        <end position="24"/>
    </location>
</feature>
<evidence type="ECO:0000313" key="2">
    <source>
        <dbReference type="EMBL" id="KIO53938.1"/>
    </source>
</evidence>
<keyword evidence="5" id="KW-1185">Reference proteome</keyword>
<dbReference type="EMBL" id="MUGX01000018">
    <property type="protein sequence ID" value="OXA86047.1"/>
    <property type="molecule type" value="Genomic_DNA"/>
</dbReference>
<accession>A0A0D0EXZ0</accession>
<sequence>MRSCNLKLLSIFSFLFMLINQLNAQQIQNAVTMEIDKDASYQKGALVSLVVVVKNATPEKINGKIYFTLPKGYRNLATQGLEIAMLPDETRYIPVKFIIEDEAAAGTSVITCKLIDLSGKLLAEQSTNQVIAVNNTLVITPLETSIYRSSNNEPLKIKVKVSNKGNIRQNITLVCKFPDPTNGNLFLEQNADIAVKKDSIFTFTYLPSKELARQSNYSIRISGFRNPSREIFGNTTVDVQNIASVQQYQGDLFINFLEETQNQITSSYRRFGSGLDFYQVKGSGGVNIPSGYLFMRGNIALSNTLEIPLVTNTTLTYRQEQNEYTIGNINKLLEMTLVGRGAEYSHTFEKNQKVEVGFVDQNYNLIEENSWLKNGYGFYAKGMLHSNNSSRNASAGYLYRYDPFEKAKHSILGTEVNYDFNTDWKLNAKVNGAMSIYEIQDFVKPSFAGETNYSGKIKSFNINGNYYYSSDYYPGNRRGSMLLQQNITTNIKKHNLYANVILSDFSPKFYSFETQQKSANNRIEIGNRFPKFRDFSFNLGYQYQEESSNSYNQLFGNLDKNANQKMYANRIVEQLSWISNSSRQSAVLALETGIVKYPLQTDNQFQMKINANYSYRNFNINSTFQSGSYYLSEYAFSTIAGSSVNYEKLTMSLFYNNNFVNDKVNLSTGVSYIKDIVYGKSPSAFINAKYHGKAFSTFFNSSWYNYSVGSLSNNTLTFEVGVTVNLQKIILNPDQKGTIKALLYYDTNNNNQYDAGEKFAANYMININKVALQTNKDGMATYKRVPYGTYYLKQFTQDGWYYDDATFEVDRHTHNLSIPLHQSGKMQGQVSFNYNTNTVVEFQHRASGISFSIMKDNKLVKKVYTDDDGKYISFLPIGNYVIAIDEKSLPANTFCETISYDITLKAGEIVVVPEFIIKVKEKKINTKKFSN</sequence>
<proteinExistence type="predicted"/>
<reference evidence="3 5" key="2">
    <citation type="submission" date="2016-11" db="EMBL/GenBank/DDBJ databases">
        <title>Whole genomes of Flavobacteriaceae.</title>
        <authorList>
            <person name="Stine C."/>
            <person name="Li C."/>
            <person name="Tadesse D."/>
        </authorList>
    </citation>
    <scope>NUCLEOTIDE SEQUENCE [LARGE SCALE GENOMIC DNA]</scope>
    <source>
        <strain evidence="3 5">ATCC 51468</strain>
    </source>
</reference>
<comment type="caution">
    <text evidence="2">The sequence shown here is derived from an EMBL/GenBank/DDBJ whole genome shotgun (WGS) entry which is preliminary data.</text>
</comment>
<reference evidence="2 4" key="1">
    <citation type="submission" date="2015-01" db="EMBL/GenBank/DDBJ databases">
        <title>Genome of Flavobacterium hibernum DSM 12611.</title>
        <authorList>
            <person name="Stropko S.J."/>
            <person name="Pipes S.E."/>
            <person name="Newman J.D."/>
        </authorList>
    </citation>
    <scope>NUCLEOTIDE SEQUENCE [LARGE SCALE GENOMIC DNA]</scope>
    <source>
        <strain evidence="2 4">DSM 12611</strain>
    </source>
</reference>
<evidence type="ECO:0000313" key="4">
    <source>
        <dbReference type="Proteomes" id="UP000032061"/>
    </source>
</evidence>
<evidence type="ECO:0000256" key="1">
    <source>
        <dbReference type="SAM" id="SignalP"/>
    </source>
</evidence>
<feature type="chain" id="PRO_5002210014" description="TonB-dependent receptor" evidence="1">
    <location>
        <begin position="25"/>
        <end position="931"/>
    </location>
</feature>
<protein>
    <recommendedName>
        <fullName evidence="6">TonB-dependent receptor</fullName>
    </recommendedName>
</protein>
<evidence type="ECO:0008006" key="6">
    <source>
        <dbReference type="Google" id="ProtNLM"/>
    </source>
</evidence>
<organism evidence="2 4">
    <name type="scientific">Flavobacterium hibernum</name>
    <dbReference type="NCBI Taxonomy" id="37752"/>
    <lineage>
        <taxon>Bacteria</taxon>
        <taxon>Pseudomonadati</taxon>
        <taxon>Bacteroidota</taxon>
        <taxon>Flavobacteriia</taxon>
        <taxon>Flavobacteriales</taxon>
        <taxon>Flavobacteriaceae</taxon>
        <taxon>Flavobacterium</taxon>
    </lineage>
</organism>
<evidence type="ECO:0000313" key="5">
    <source>
        <dbReference type="Proteomes" id="UP000198302"/>
    </source>
</evidence>
<dbReference type="SUPFAM" id="SSF117074">
    <property type="entry name" value="Hypothetical protein PA1324"/>
    <property type="match status" value="1"/>
</dbReference>
<gene>
    <name evidence="3" type="ORF">B0A73_14395</name>
    <name evidence="2" type="ORF">IW18_06285</name>
</gene>
<dbReference type="EMBL" id="JPRK01000005">
    <property type="protein sequence ID" value="KIO53938.1"/>
    <property type="molecule type" value="Genomic_DNA"/>
</dbReference>
<keyword evidence="1" id="KW-0732">Signal</keyword>
<dbReference type="STRING" id="37752.IW18_06285"/>